<name>A0A1A6GP20_NEOLE</name>
<protein>
    <submittedName>
        <fullName evidence="2">Uncharacterized protein</fullName>
    </submittedName>
</protein>
<evidence type="ECO:0000256" key="1">
    <source>
        <dbReference type="SAM" id="MobiDB-lite"/>
    </source>
</evidence>
<accession>A0A1A6GP20</accession>
<feature type="non-terminal residue" evidence="2">
    <location>
        <position position="65"/>
    </location>
</feature>
<dbReference type="Proteomes" id="UP000092124">
    <property type="component" value="Unassembled WGS sequence"/>
</dbReference>
<feature type="compositionally biased region" description="Acidic residues" evidence="1">
    <location>
        <begin position="37"/>
        <end position="47"/>
    </location>
</feature>
<reference evidence="2 3" key="1">
    <citation type="submission" date="2016-06" db="EMBL/GenBank/DDBJ databases">
        <title>The Draft Genome Sequence and Annotation of the Desert Woodrat Neotoma lepida.</title>
        <authorList>
            <person name="Campbell M."/>
            <person name="Oakeson K.F."/>
            <person name="Yandell M."/>
            <person name="Halpert J.R."/>
            <person name="Dearing D."/>
        </authorList>
    </citation>
    <scope>NUCLEOTIDE SEQUENCE [LARGE SCALE GENOMIC DNA]</scope>
    <source>
        <strain evidence="2">417</strain>
        <tissue evidence="2">Liver</tissue>
    </source>
</reference>
<proteinExistence type="predicted"/>
<organism evidence="2 3">
    <name type="scientific">Neotoma lepida</name>
    <name type="common">Desert woodrat</name>
    <dbReference type="NCBI Taxonomy" id="56216"/>
    <lineage>
        <taxon>Eukaryota</taxon>
        <taxon>Metazoa</taxon>
        <taxon>Chordata</taxon>
        <taxon>Craniata</taxon>
        <taxon>Vertebrata</taxon>
        <taxon>Euteleostomi</taxon>
        <taxon>Mammalia</taxon>
        <taxon>Eutheria</taxon>
        <taxon>Euarchontoglires</taxon>
        <taxon>Glires</taxon>
        <taxon>Rodentia</taxon>
        <taxon>Myomorpha</taxon>
        <taxon>Muroidea</taxon>
        <taxon>Cricetidae</taxon>
        <taxon>Neotominae</taxon>
        <taxon>Neotoma</taxon>
    </lineage>
</organism>
<dbReference type="EMBL" id="LZPO01076216">
    <property type="protein sequence ID" value="OBS68043.1"/>
    <property type="molecule type" value="Genomic_DNA"/>
</dbReference>
<keyword evidence="3" id="KW-1185">Reference proteome</keyword>
<sequence length="65" mass="7798">MKMSDCYELYQKYGALSDQGIAELTSADFQRRAQQQEEQEQKDEESEEKNLHEMRLRLRREQTLG</sequence>
<evidence type="ECO:0000313" key="3">
    <source>
        <dbReference type="Proteomes" id="UP000092124"/>
    </source>
</evidence>
<feature type="region of interest" description="Disordered" evidence="1">
    <location>
        <begin position="30"/>
        <end position="65"/>
    </location>
</feature>
<dbReference type="AlphaFoldDB" id="A0A1A6GP20"/>
<evidence type="ECO:0000313" key="2">
    <source>
        <dbReference type="EMBL" id="OBS68043.1"/>
    </source>
</evidence>
<feature type="compositionally biased region" description="Basic and acidic residues" evidence="1">
    <location>
        <begin position="48"/>
        <end position="65"/>
    </location>
</feature>
<comment type="caution">
    <text evidence="2">The sequence shown here is derived from an EMBL/GenBank/DDBJ whole genome shotgun (WGS) entry which is preliminary data.</text>
</comment>
<gene>
    <name evidence="2" type="ORF">A6R68_03415</name>
</gene>
<dbReference type="STRING" id="56216.A0A1A6GP20"/>